<dbReference type="EMBL" id="ACKO02000016">
    <property type="protein sequence ID" value="EET43725.1"/>
    <property type="molecule type" value="Genomic_DNA"/>
</dbReference>
<comment type="caution">
    <text evidence="1">The sequence shown here is derived from an EMBL/GenBank/DDBJ whole genome shotgun (WGS) entry which is preliminary data.</text>
</comment>
<gene>
    <name evidence="1" type="ORF">NEISICOT_02484</name>
</gene>
<reference evidence="1" key="1">
    <citation type="submission" date="2009-07" db="EMBL/GenBank/DDBJ databases">
        <authorList>
            <person name="Weinstock G."/>
            <person name="Sodergren E."/>
            <person name="Clifton S."/>
            <person name="Fulton L."/>
            <person name="Fulton B."/>
            <person name="Courtney L."/>
            <person name="Fronick C."/>
            <person name="Harrison M."/>
            <person name="Strong C."/>
            <person name="Farmer C."/>
            <person name="Delahaunty K."/>
            <person name="Markovic C."/>
            <person name="Hall O."/>
            <person name="Minx P."/>
            <person name="Tomlinson C."/>
            <person name="Mitreva M."/>
            <person name="Nelson J."/>
            <person name="Hou S."/>
            <person name="Wollam A."/>
            <person name="Pepin K.H."/>
            <person name="Johnson M."/>
            <person name="Bhonagiri V."/>
            <person name="Nash W.E."/>
            <person name="Warren W."/>
            <person name="Chinwalla A."/>
            <person name="Mardis E.R."/>
            <person name="Wilson R.K."/>
        </authorList>
    </citation>
    <scope>NUCLEOTIDE SEQUENCE [LARGE SCALE GENOMIC DNA]</scope>
    <source>
        <strain evidence="1">ATCC 29256</strain>
    </source>
</reference>
<name>C6M7H7_NEISI</name>
<protein>
    <submittedName>
        <fullName evidence="1">Uncharacterized protein</fullName>
    </submittedName>
</protein>
<organism evidence="1 2">
    <name type="scientific">Neisseria sicca ATCC 29256</name>
    <dbReference type="NCBI Taxonomy" id="547045"/>
    <lineage>
        <taxon>Bacteria</taxon>
        <taxon>Pseudomonadati</taxon>
        <taxon>Pseudomonadota</taxon>
        <taxon>Betaproteobacteria</taxon>
        <taxon>Neisseriales</taxon>
        <taxon>Neisseriaceae</taxon>
        <taxon>Neisseria</taxon>
    </lineage>
</organism>
<dbReference type="Proteomes" id="UP000005365">
    <property type="component" value="Unassembled WGS sequence"/>
</dbReference>
<evidence type="ECO:0000313" key="2">
    <source>
        <dbReference type="Proteomes" id="UP000005365"/>
    </source>
</evidence>
<dbReference type="AlphaFoldDB" id="C6M7H7"/>
<evidence type="ECO:0000313" key="1">
    <source>
        <dbReference type="EMBL" id="EET43725.1"/>
    </source>
</evidence>
<accession>C6M7H7</accession>
<sequence>MQIIFIISSVNHYLNKPKGSVRIYRKTKRINVIRFPGNAVCPYVWEYWNTNKLNKKVV</sequence>
<proteinExistence type="predicted"/>
<keyword evidence="2" id="KW-1185">Reference proteome</keyword>